<feature type="signal peptide" evidence="2">
    <location>
        <begin position="1"/>
        <end position="20"/>
    </location>
</feature>
<accession>S9SN15</accession>
<dbReference type="PATRIC" id="fig|1123069.3.peg.40"/>
<evidence type="ECO:0008006" key="5">
    <source>
        <dbReference type="Google" id="ProtNLM"/>
    </source>
</evidence>
<reference evidence="3 4" key="1">
    <citation type="journal article" date="2013" name="Stand. Genomic Sci.">
        <title>Genome sequence of the reddish-pigmented Rubellimicrobium thermophilum type strain (DSM 16684(T)), a member of the Roseobacter clade.</title>
        <authorList>
            <person name="Fiebig A."/>
            <person name="Riedel T."/>
            <person name="Gronow S."/>
            <person name="Petersen J."/>
            <person name="Klenk H.P."/>
            <person name="Goker M."/>
        </authorList>
    </citation>
    <scope>NUCLEOTIDE SEQUENCE [LARGE SCALE GENOMIC DNA]</scope>
    <source>
        <strain evidence="3 4">DSM 16684</strain>
    </source>
</reference>
<protein>
    <recommendedName>
        <fullName evidence="5">Peptidase propeptide and YPEB domain protein</fullName>
    </recommendedName>
</protein>
<dbReference type="RefSeq" id="WP_021096187.1">
    <property type="nucleotide sequence ID" value="NZ_KE557318.1"/>
</dbReference>
<organism evidence="3 4">
    <name type="scientific">Rubellimicrobium thermophilum DSM 16684</name>
    <dbReference type="NCBI Taxonomy" id="1123069"/>
    <lineage>
        <taxon>Bacteria</taxon>
        <taxon>Pseudomonadati</taxon>
        <taxon>Pseudomonadota</taxon>
        <taxon>Alphaproteobacteria</taxon>
        <taxon>Rhodobacterales</taxon>
        <taxon>Roseobacteraceae</taxon>
        <taxon>Rubellimicrobium</taxon>
    </lineage>
</organism>
<feature type="chain" id="PRO_5004557056" description="Peptidase propeptide and YPEB domain protein" evidence="2">
    <location>
        <begin position="21"/>
        <end position="299"/>
    </location>
</feature>
<dbReference type="AlphaFoldDB" id="S9SN15"/>
<dbReference type="STRING" id="1123069.ruthe_00039"/>
<name>S9SN15_9RHOB</name>
<proteinExistence type="predicted"/>
<dbReference type="HOGENOM" id="CLU_962715_0_0_5"/>
<keyword evidence="2" id="KW-0732">Signal</keyword>
<dbReference type="EMBL" id="AOLV01000001">
    <property type="protein sequence ID" value="EPX87834.1"/>
    <property type="molecule type" value="Genomic_DNA"/>
</dbReference>
<dbReference type="OrthoDB" id="7844692at2"/>
<dbReference type="Proteomes" id="UP000015346">
    <property type="component" value="Unassembled WGS sequence"/>
</dbReference>
<keyword evidence="4" id="KW-1185">Reference proteome</keyword>
<feature type="compositionally biased region" description="Pro residues" evidence="1">
    <location>
        <begin position="91"/>
        <end position="105"/>
    </location>
</feature>
<comment type="caution">
    <text evidence="3">The sequence shown here is derived from an EMBL/GenBank/DDBJ whole genome shotgun (WGS) entry which is preliminary data.</text>
</comment>
<evidence type="ECO:0000256" key="1">
    <source>
        <dbReference type="SAM" id="MobiDB-lite"/>
    </source>
</evidence>
<feature type="region of interest" description="Disordered" evidence="1">
    <location>
        <begin position="77"/>
        <end position="117"/>
    </location>
</feature>
<evidence type="ECO:0000313" key="4">
    <source>
        <dbReference type="Proteomes" id="UP000015346"/>
    </source>
</evidence>
<evidence type="ECO:0000256" key="2">
    <source>
        <dbReference type="SAM" id="SignalP"/>
    </source>
</evidence>
<sequence>MKPMLPALLLSVALSGAAIAQEMRLSGTVAEQFGRQIVVETPEGRILVTLPPAASPPAIGERVAFEGRAEGQTFTASRMETGPAAGGPGATPRPAPPPPPAPGPVSGPFGADLPPELAGLGLSDVITRYERSPSGNEERKIHARLPGDVWLMADLRNGRLTKVDVSGGPMPQALIDAMLPPSLRDARELGEFARITQIERKPEGEIEIEGQGRDGSAIEVEYWPDGRLKEYDRDRADRRPSMSEAAARAELARLGYRDVGFVSLHGRHVEAVARNPWGDWVELRIDDRGRIDRERAFVR</sequence>
<gene>
    <name evidence="3" type="ORF">ruthe_00039</name>
</gene>
<evidence type="ECO:0000313" key="3">
    <source>
        <dbReference type="EMBL" id="EPX87834.1"/>
    </source>
</evidence>